<dbReference type="AlphaFoldDB" id="A0A1R3KPJ6"/>
<protein>
    <submittedName>
        <fullName evidence="1">Uncharacterized protein</fullName>
    </submittedName>
</protein>
<sequence length="32" mass="3580">MTSRTLGFSKLAIATTENMKRKKTPITNKKAI</sequence>
<evidence type="ECO:0000313" key="2">
    <source>
        <dbReference type="Proteomes" id="UP000187203"/>
    </source>
</evidence>
<dbReference type="EMBL" id="AWUE01012503">
    <property type="protein sequence ID" value="OMP09015.1"/>
    <property type="molecule type" value="Genomic_DNA"/>
</dbReference>
<reference evidence="2" key="1">
    <citation type="submission" date="2013-09" db="EMBL/GenBank/DDBJ databases">
        <title>Corchorus olitorius genome sequencing.</title>
        <authorList>
            <person name="Alam M."/>
            <person name="Haque M.S."/>
            <person name="Islam M.S."/>
            <person name="Emdad E.M."/>
            <person name="Islam M.M."/>
            <person name="Ahmed B."/>
            <person name="Halim A."/>
            <person name="Hossen Q.M.M."/>
            <person name="Hossain M.Z."/>
            <person name="Ahmed R."/>
            <person name="Khan M.M."/>
            <person name="Islam R."/>
            <person name="Rashid M.M."/>
            <person name="Khan S.A."/>
            <person name="Rahman M.S."/>
            <person name="Alam M."/>
            <person name="Yahiya A.S."/>
            <person name="Khan M.S."/>
            <person name="Azam M.S."/>
            <person name="Haque T."/>
            <person name="Lashkar M.Z.H."/>
            <person name="Akhand A.I."/>
            <person name="Morshed G."/>
            <person name="Roy S."/>
            <person name="Uddin K.S."/>
            <person name="Rabeya T."/>
            <person name="Hossain A.S."/>
            <person name="Chowdhury A."/>
            <person name="Snigdha A.R."/>
            <person name="Mortoza M.S."/>
            <person name="Matin S.A."/>
            <person name="Hoque S.M.E."/>
            <person name="Islam M.K."/>
            <person name="Roy D.K."/>
            <person name="Haider R."/>
            <person name="Moosa M.M."/>
            <person name="Elias S.M."/>
            <person name="Hasan A.M."/>
            <person name="Jahan S."/>
            <person name="Shafiuddin M."/>
            <person name="Mahmood N."/>
            <person name="Shommy N.S."/>
        </authorList>
    </citation>
    <scope>NUCLEOTIDE SEQUENCE [LARGE SCALE GENOMIC DNA]</scope>
    <source>
        <strain evidence="2">cv. O-4</strain>
    </source>
</reference>
<dbReference type="Proteomes" id="UP000187203">
    <property type="component" value="Unassembled WGS sequence"/>
</dbReference>
<comment type="caution">
    <text evidence="1">The sequence shown here is derived from an EMBL/GenBank/DDBJ whole genome shotgun (WGS) entry which is preliminary data.</text>
</comment>
<gene>
    <name evidence="1" type="ORF">COLO4_05887</name>
</gene>
<name>A0A1R3KPJ6_9ROSI</name>
<keyword evidence="2" id="KW-1185">Reference proteome</keyword>
<accession>A0A1R3KPJ6</accession>
<organism evidence="1 2">
    <name type="scientific">Corchorus olitorius</name>
    <dbReference type="NCBI Taxonomy" id="93759"/>
    <lineage>
        <taxon>Eukaryota</taxon>
        <taxon>Viridiplantae</taxon>
        <taxon>Streptophyta</taxon>
        <taxon>Embryophyta</taxon>
        <taxon>Tracheophyta</taxon>
        <taxon>Spermatophyta</taxon>
        <taxon>Magnoliopsida</taxon>
        <taxon>eudicotyledons</taxon>
        <taxon>Gunneridae</taxon>
        <taxon>Pentapetalae</taxon>
        <taxon>rosids</taxon>
        <taxon>malvids</taxon>
        <taxon>Malvales</taxon>
        <taxon>Malvaceae</taxon>
        <taxon>Grewioideae</taxon>
        <taxon>Apeibeae</taxon>
        <taxon>Corchorus</taxon>
    </lineage>
</organism>
<evidence type="ECO:0000313" key="1">
    <source>
        <dbReference type="EMBL" id="OMP09015.1"/>
    </source>
</evidence>
<proteinExistence type="predicted"/>